<protein>
    <recommendedName>
        <fullName evidence="3">DUF4178 domain-containing protein</fullName>
    </recommendedName>
</protein>
<dbReference type="EMBL" id="CP047180">
    <property type="protein sequence ID" value="QHC61600.1"/>
    <property type="molecule type" value="Genomic_DNA"/>
</dbReference>
<dbReference type="RefSeq" id="WP_159421926.1">
    <property type="nucleotide sequence ID" value="NZ_CP047180.1"/>
</dbReference>
<name>A0ABX6GVN9_9MICO</name>
<proteinExistence type="predicted"/>
<accession>A0ABX6GVN9</accession>
<keyword evidence="2" id="KW-1185">Reference proteome</keyword>
<dbReference type="Proteomes" id="UP000464597">
    <property type="component" value="Chromosome"/>
</dbReference>
<organism evidence="1 2">
    <name type="scientific">Rathayibacter festucae</name>
    <dbReference type="NCBI Taxonomy" id="110937"/>
    <lineage>
        <taxon>Bacteria</taxon>
        <taxon>Bacillati</taxon>
        <taxon>Actinomycetota</taxon>
        <taxon>Actinomycetes</taxon>
        <taxon>Micrococcales</taxon>
        <taxon>Microbacteriaceae</taxon>
        <taxon>Rathayibacter</taxon>
    </lineage>
</organism>
<sequence>MTASLVDGHVIVSLPDEIASSDTWLMVRAGERVLGQIQNGVVLGGKSYYALDGRMKVEFGAAQAGERLEVFQLEGSLGDDVDDAHWIKKLADFPASDAPVESGLTASFEDGFAVVSVPTAVFAAERRLVFRADGVEVGQSYGGETSIGGGQDGRTAFLGSKRTDGDLTRVQLLGVKPGSRVEVSEYEGAGFDFGVEDVKRIAKLFDQQVGEKPGVAVSLVNGNAVLSVPDEVLRTDKRLVVSAGGRDLGEIQGDAAYGPVKVWREGDAKLFEFSTVTPGQHLEVWEYEGTWYDSRDPAHRKEKLLDQVLTATPAAPASPAPAEPTFVKASISDGRALVTLPDAIVESDRRFVVVVGGKPVAEMRQNDSRGVAGVSKSTEDAETTFLIDGVDPGDRLEVWEYEGVLGFGFQDALRKAEVFDQQL</sequence>
<evidence type="ECO:0000313" key="2">
    <source>
        <dbReference type="Proteomes" id="UP000464597"/>
    </source>
</evidence>
<reference evidence="2" key="1">
    <citation type="submission" date="2019-12" db="EMBL/GenBank/DDBJ databases">
        <title>Complete and draft genome sequences of new strains and members of some known species of the genus Rathayibacter isolated from plants.</title>
        <authorList>
            <person name="Tarlachkov S.V."/>
            <person name="Starodumova I.P."/>
            <person name="Dorofeeva L.V."/>
            <person name="Prisyazhnaya N.V."/>
            <person name="Leyn S."/>
            <person name="Zlamal J."/>
            <person name="Elan M."/>
            <person name="Osterman A.L."/>
            <person name="Nadler S."/>
            <person name="Subbotin S.A."/>
            <person name="Evtushenko L.I."/>
        </authorList>
    </citation>
    <scope>NUCLEOTIDE SEQUENCE [LARGE SCALE GENOMIC DNA]</scope>
    <source>
        <strain evidence="2">VKM Ac-2802</strain>
    </source>
</reference>
<evidence type="ECO:0000313" key="1">
    <source>
        <dbReference type="EMBL" id="QHC61600.1"/>
    </source>
</evidence>
<gene>
    <name evidence="1" type="ORF">GSU69_02030</name>
</gene>
<evidence type="ECO:0008006" key="3">
    <source>
        <dbReference type="Google" id="ProtNLM"/>
    </source>
</evidence>